<keyword evidence="2" id="KW-1133">Transmembrane helix</keyword>
<dbReference type="EMBL" id="JAIWYP010000001">
    <property type="protein sequence ID" value="KAH3893598.1"/>
    <property type="molecule type" value="Genomic_DNA"/>
</dbReference>
<reference evidence="3" key="2">
    <citation type="submission" date="2020-11" db="EMBL/GenBank/DDBJ databases">
        <authorList>
            <person name="McCartney M.A."/>
            <person name="Auch B."/>
            <person name="Kono T."/>
            <person name="Mallez S."/>
            <person name="Becker A."/>
            <person name="Gohl D.M."/>
            <person name="Silverstein K.A.T."/>
            <person name="Koren S."/>
            <person name="Bechman K.B."/>
            <person name="Herman A."/>
            <person name="Abrahante J.E."/>
            <person name="Garbe J."/>
        </authorList>
    </citation>
    <scope>NUCLEOTIDE SEQUENCE</scope>
    <source>
        <strain evidence="3">Duluth1</strain>
        <tissue evidence="3">Whole animal</tissue>
    </source>
</reference>
<evidence type="ECO:0000313" key="3">
    <source>
        <dbReference type="EMBL" id="KAH3893598.1"/>
    </source>
</evidence>
<evidence type="ECO:0000313" key="4">
    <source>
        <dbReference type="Proteomes" id="UP000828390"/>
    </source>
</evidence>
<gene>
    <name evidence="3" type="ORF">DPMN_017746</name>
</gene>
<keyword evidence="2" id="KW-0812">Transmembrane</keyword>
<dbReference type="Proteomes" id="UP000828390">
    <property type="component" value="Unassembled WGS sequence"/>
</dbReference>
<organism evidence="3 4">
    <name type="scientific">Dreissena polymorpha</name>
    <name type="common">Zebra mussel</name>
    <name type="synonym">Mytilus polymorpha</name>
    <dbReference type="NCBI Taxonomy" id="45954"/>
    <lineage>
        <taxon>Eukaryota</taxon>
        <taxon>Metazoa</taxon>
        <taxon>Spiralia</taxon>
        <taxon>Lophotrochozoa</taxon>
        <taxon>Mollusca</taxon>
        <taxon>Bivalvia</taxon>
        <taxon>Autobranchia</taxon>
        <taxon>Heteroconchia</taxon>
        <taxon>Euheterodonta</taxon>
        <taxon>Imparidentia</taxon>
        <taxon>Neoheterodontei</taxon>
        <taxon>Myida</taxon>
        <taxon>Dreissenoidea</taxon>
        <taxon>Dreissenidae</taxon>
        <taxon>Dreissena</taxon>
    </lineage>
</organism>
<protein>
    <submittedName>
        <fullName evidence="3">Uncharacterized protein</fullName>
    </submittedName>
</protein>
<evidence type="ECO:0000256" key="1">
    <source>
        <dbReference type="SAM" id="MobiDB-lite"/>
    </source>
</evidence>
<comment type="caution">
    <text evidence="3">The sequence shown here is derived from an EMBL/GenBank/DDBJ whole genome shotgun (WGS) entry which is preliminary data.</text>
</comment>
<accession>A0A9D4NBZ5</accession>
<name>A0A9D4NBZ5_DREPO</name>
<feature type="transmembrane region" description="Helical" evidence="2">
    <location>
        <begin position="70"/>
        <end position="103"/>
    </location>
</feature>
<feature type="compositionally biased region" description="Acidic residues" evidence="1">
    <location>
        <begin position="18"/>
        <end position="31"/>
    </location>
</feature>
<sequence length="111" mass="11572">MVVDIEESVSDVPNGDDKCDDDDEEELEEEDNWELKINLNNKLQTEKYGGEVIPMCRAALRAVDNLVEDLVVVAGIVVAAVVVAAVVVAAAGVVVVAAAVVVAVGEVAVAL</sequence>
<reference evidence="3" key="1">
    <citation type="journal article" date="2019" name="bioRxiv">
        <title>The Genome of the Zebra Mussel, Dreissena polymorpha: A Resource for Invasive Species Research.</title>
        <authorList>
            <person name="McCartney M.A."/>
            <person name="Auch B."/>
            <person name="Kono T."/>
            <person name="Mallez S."/>
            <person name="Zhang Y."/>
            <person name="Obille A."/>
            <person name="Becker A."/>
            <person name="Abrahante J.E."/>
            <person name="Garbe J."/>
            <person name="Badalamenti J.P."/>
            <person name="Herman A."/>
            <person name="Mangelson H."/>
            <person name="Liachko I."/>
            <person name="Sullivan S."/>
            <person name="Sone E.D."/>
            <person name="Koren S."/>
            <person name="Silverstein K.A.T."/>
            <person name="Beckman K.B."/>
            <person name="Gohl D.M."/>
        </authorList>
    </citation>
    <scope>NUCLEOTIDE SEQUENCE</scope>
    <source>
        <strain evidence="3">Duluth1</strain>
        <tissue evidence="3">Whole animal</tissue>
    </source>
</reference>
<proteinExistence type="predicted"/>
<evidence type="ECO:0000256" key="2">
    <source>
        <dbReference type="SAM" id="Phobius"/>
    </source>
</evidence>
<dbReference type="AlphaFoldDB" id="A0A9D4NBZ5"/>
<keyword evidence="4" id="KW-1185">Reference proteome</keyword>
<feature type="region of interest" description="Disordered" evidence="1">
    <location>
        <begin position="1"/>
        <end position="31"/>
    </location>
</feature>
<keyword evidence="2" id="KW-0472">Membrane</keyword>